<reference evidence="2 3" key="1">
    <citation type="submission" date="2020-03" db="EMBL/GenBank/DDBJ databases">
        <title>Sequencing the genomes of 1000 actinobacteria strains.</title>
        <authorList>
            <person name="Klenk H.-P."/>
        </authorList>
    </citation>
    <scope>NUCLEOTIDE SEQUENCE [LARGE SCALE GENOMIC DNA]</scope>
    <source>
        <strain evidence="2 3">DSM 45490</strain>
    </source>
</reference>
<feature type="compositionally biased region" description="Polar residues" evidence="1">
    <location>
        <begin position="51"/>
        <end position="61"/>
    </location>
</feature>
<dbReference type="AlphaFoldDB" id="A0A7X6A0G4"/>
<dbReference type="RefSeq" id="WP_167207061.1">
    <property type="nucleotide sequence ID" value="NZ_JAASRO010000001.1"/>
</dbReference>
<name>A0A7X6A0G4_9ACTN</name>
<feature type="region of interest" description="Disordered" evidence="1">
    <location>
        <begin position="17"/>
        <end position="61"/>
    </location>
</feature>
<evidence type="ECO:0000313" key="2">
    <source>
        <dbReference type="EMBL" id="NIK57167.1"/>
    </source>
</evidence>
<dbReference type="EMBL" id="JAASRO010000001">
    <property type="protein sequence ID" value="NIK57167.1"/>
    <property type="molecule type" value="Genomic_DNA"/>
</dbReference>
<protein>
    <submittedName>
        <fullName evidence="2">Uncharacterized protein</fullName>
    </submittedName>
</protein>
<evidence type="ECO:0000256" key="1">
    <source>
        <dbReference type="SAM" id="MobiDB-lite"/>
    </source>
</evidence>
<organism evidence="2 3">
    <name type="scientific">Kribbella shirazensis</name>
    <dbReference type="NCBI Taxonomy" id="1105143"/>
    <lineage>
        <taxon>Bacteria</taxon>
        <taxon>Bacillati</taxon>
        <taxon>Actinomycetota</taxon>
        <taxon>Actinomycetes</taxon>
        <taxon>Propionibacteriales</taxon>
        <taxon>Kribbellaceae</taxon>
        <taxon>Kribbella</taxon>
    </lineage>
</organism>
<comment type="caution">
    <text evidence="2">The sequence shown here is derived from an EMBL/GenBank/DDBJ whole genome shotgun (WGS) entry which is preliminary data.</text>
</comment>
<sequence length="61" mass="6630">MYWTGCSGRAAHSIGRPWARAQPQLPKSGLYGPMTKPERTAAVRSPKVAVSNDSQRTFDGP</sequence>
<keyword evidence="3" id="KW-1185">Reference proteome</keyword>
<evidence type="ECO:0000313" key="3">
    <source>
        <dbReference type="Proteomes" id="UP000555407"/>
    </source>
</evidence>
<proteinExistence type="predicted"/>
<accession>A0A7X6A0G4</accession>
<gene>
    <name evidence="2" type="ORF">BJY22_002884</name>
</gene>
<dbReference type="Proteomes" id="UP000555407">
    <property type="component" value="Unassembled WGS sequence"/>
</dbReference>